<keyword evidence="3" id="KW-0378">Hydrolase</keyword>
<keyword evidence="4 10" id="KW-0347">Helicase</keyword>
<dbReference type="PANTHER" id="PTHR47964">
    <property type="entry name" value="ATP-DEPENDENT DNA HELICASE HOMOLOG RECG, CHLOROPLASTIC"/>
    <property type="match status" value="1"/>
</dbReference>
<protein>
    <submittedName>
        <fullName evidence="10">ATP-dependent DNA helicase RecG</fullName>
    </submittedName>
</protein>
<dbReference type="GO" id="GO:0003678">
    <property type="term" value="F:DNA helicase activity"/>
    <property type="evidence" value="ECO:0007669"/>
    <property type="project" value="TreeGrafter"/>
</dbReference>
<keyword evidence="1" id="KW-0547">Nucleotide-binding</keyword>
<dbReference type="InterPro" id="IPR047112">
    <property type="entry name" value="RecG/Mfd"/>
</dbReference>
<dbReference type="AlphaFoldDB" id="A0A7M1QYC6"/>
<feature type="domain" description="Helicase C-terminal" evidence="9">
    <location>
        <begin position="520"/>
        <end position="669"/>
    </location>
</feature>
<dbReference type="SMART" id="SM00490">
    <property type="entry name" value="HELICc"/>
    <property type="match status" value="1"/>
</dbReference>
<dbReference type="InterPro" id="IPR027417">
    <property type="entry name" value="P-loop_NTPase"/>
</dbReference>
<dbReference type="RefSeq" id="WP_197552051.1">
    <property type="nucleotide sequence ID" value="NZ_CP063212.1"/>
</dbReference>
<dbReference type="PROSITE" id="PS51194">
    <property type="entry name" value="HELICASE_CTER"/>
    <property type="match status" value="1"/>
</dbReference>
<dbReference type="GO" id="GO:0006281">
    <property type="term" value="P:DNA repair"/>
    <property type="evidence" value="ECO:0007669"/>
    <property type="project" value="UniProtKB-KW"/>
</dbReference>
<keyword evidence="6" id="KW-0238">DNA-binding</keyword>
<dbReference type="PROSITE" id="PS51192">
    <property type="entry name" value="HELICASE_ATP_BIND_1"/>
    <property type="match status" value="1"/>
</dbReference>
<evidence type="ECO:0000259" key="9">
    <source>
        <dbReference type="PROSITE" id="PS51194"/>
    </source>
</evidence>
<evidence type="ECO:0000256" key="7">
    <source>
        <dbReference type="ARBA" id="ARBA00023204"/>
    </source>
</evidence>
<dbReference type="CDD" id="cd04488">
    <property type="entry name" value="RecG_wedge_OBF"/>
    <property type="match status" value="1"/>
</dbReference>
<dbReference type="GO" id="GO:0005524">
    <property type="term" value="F:ATP binding"/>
    <property type="evidence" value="ECO:0007669"/>
    <property type="project" value="UniProtKB-KW"/>
</dbReference>
<dbReference type="PANTHER" id="PTHR47964:SF1">
    <property type="entry name" value="ATP-DEPENDENT DNA HELICASE HOMOLOG RECG, CHLOROPLASTIC"/>
    <property type="match status" value="1"/>
</dbReference>
<dbReference type="InterPro" id="IPR033454">
    <property type="entry name" value="RecG_wedge"/>
</dbReference>
<evidence type="ECO:0000259" key="8">
    <source>
        <dbReference type="PROSITE" id="PS51192"/>
    </source>
</evidence>
<dbReference type="GO" id="GO:0016787">
    <property type="term" value="F:hydrolase activity"/>
    <property type="evidence" value="ECO:0007669"/>
    <property type="project" value="UniProtKB-KW"/>
</dbReference>
<dbReference type="InterPro" id="IPR011545">
    <property type="entry name" value="DEAD/DEAH_box_helicase_dom"/>
</dbReference>
<dbReference type="GO" id="GO:0003677">
    <property type="term" value="F:DNA binding"/>
    <property type="evidence" value="ECO:0007669"/>
    <property type="project" value="UniProtKB-KW"/>
</dbReference>
<dbReference type="Gene3D" id="2.40.50.140">
    <property type="entry name" value="Nucleic acid-binding proteins"/>
    <property type="match status" value="1"/>
</dbReference>
<dbReference type="SMART" id="SM00487">
    <property type="entry name" value="DEXDc"/>
    <property type="match status" value="1"/>
</dbReference>
<evidence type="ECO:0000256" key="6">
    <source>
        <dbReference type="ARBA" id="ARBA00023125"/>
    </source>
</evidence>
<sequence>MSNHSGAATRSETWTALTRPLERLLGARTAGALAKMGLNTVADLLAHVPFRLARRGELLPIEAVRDGDSVTVVARVVDTNLRPMHARRGFILSVTISDGEHTLDLTFFAKSSRPLNFHAAQLAPGTLATFSGTISSYRGQLQLAHPEYEVVQDAAEVDPAKIAQPIPIYHAAQKMPSWKIQKAVEVVLAALGPADVPDPLPQDYRVAHSLPSRFEALRMAHQPESDREWEEALRRFKHEEAFVLQALLARRAAAALATAAPAMPRQDDAVLAAFDQRLPFTLTEAQKRVGQELAADLEGTVPMRRLLQGDVGSGKTVVALRAMLQAVDAGRQAVLVAPTEVLAAQHYASFQAMLGELGMAGQLGAAETSTSIELLTGSLSAAKRRQVLANIASGGAGIVVGTHALFESVVQIPFLGLVVIDEQHRFGVDQRDRLATGAHLLVMTATPIPRTIAMTSFGELQVSTLRELPQGRREISTSLVPASRTPWVERMWERAREEVVDGGRVYVVCPRISAQVEEENGPALGEETLEQAQLDVVGELASVEAVYQELRIKPALEGIEVGFVHGQLDAEAKARAMARFASGDAPILVSTTVIEVGVDVPQATMMIIMDAERFGLSQLHQLRGRVGRGRKESICLAVHHAVDGTLAYERLKAFASTTDGFALANKDLELRSEGNVLGAAQSGRESSLRFLRVTKDEEIIDDARAAARALLVADPTLEGHPDLHDAIVAADTESTEYLERA</sequence>
<keyword evidence="2" id="KW-0227">DNA damage</keyword>
<evidence type="ECO:0000313" key="11">
    <source>
        <dbReference type="Proteomes" id="UP000594961"/>
    </source>
</evidence>
<gene>
    <name evidence="10" type="ORF">INS90_06620</name>
</gene>
<evidence type="ECO:0000256" key="3">
    <source>
        <dbReference type="ARBA" id="ARBA00022801"/>
    </source>
</evidence>
<dbReference type="InterPro" id="IPR014001">
    <property type="entry name" value="Helicase_ATP-bd"/>
</dbReference>
<evidence type="ECO:0000313" key="10">
    <source>
        <dbReference type="EMBL" id="QOR46958.1"/>
    </source>
</evidence>
<proteinExistence type="predicted"/>
<evidence type="ECO:0000256" key="5">
    <source>
        <dbReference type="ARBA" id="ARBA00022840"/>
    </source>
</evidence>
<keyword evidence="5" id="KW-0067">ATP-binding</keyword>
<dbReference type="SUPFAM" id="SSF52540">
    <property type="entry name" value="P-loop containing nucleoside triphosphate hydrolases"/>
    <property type="match status" value="2"/>
</dbReference>
<dbReference type="SUPFAM" id="SSF50249">
    <property type="entry name" value="Nucleic acid-binding proteins"/>
    <property type="match status" value="1"/>
</dbReference>
<organism evidence="10 11">
    <name type="scientific">Trueperella pecoris</name>
    <dbReference type="NCBI Taxonomy" id="2733571"/>
    <lineage>
        <taxon>Bacteria</taxon>
        <taxon>Bacillati</taxon>
        <taxon>Actinomycetota</taxon>
        <taxon>Actinomycetes</taxon>
        <taxon>Actinomycetales</taxon>
        <taxon>Actinomycetaceae</taxon>
        <taxon>Trueperella</taxon>
    </lineage>
</organism>
<keyword evidence="7" id="KW-0234">DNA repair</keyword>
<dbReference type="Gene3D" id="3.40.50.300">
    <property type="entry name" value="P-loop containing nucleotide triphosphate hydrolases"/>
    <property type="match status" value="2"/>
</dbReference>
<dbReference type="Pfam" id="PF00270">
    <property type="entry name" value="DEAD"/>
    <property type="match status" value="1"/>
</dbReference>
<dbReference type="Pfam" id="PF17191">
    <property type="entry name" value="RecG_wedge"/>
    <property type="match status" value="1"/>
</dbReference>
<accession>A0A7M1QYC6</accession>
<feature type="domain" description="Helicase ATP-binding" evidence="8">
    <location>
        <begin position="296"/>
        <end position="465"/>
    </location>
</feature>
<name>A0A7M1QYC6_9ACTO</name>
<dbReference type="InterPro" id="IPR001650">
    <property type="entry name" value="Helicase_C-like"/>
</dbReference>
<evidence type="ECO:0000256" key="2">
    <source>
        <dbReference type="ARBA" id="ARBA00022763"/>
    </source>
</evidence>
<reference evidence="10 11" key="1">
    <citation type="submission" date="2020-10" db="EMBL/GenBank/DDBJ databases">
        <title>Trueperella pecoris sp. nov. isolated from bovine and porcine specimens.</title>
        <authorList>
            <person name="Schoenecker L."/>
            <person name="Schnydrig P."/>
            <person name="Brodard I."/>
            <person name="Thomann A."/>
            <person name="Hemphill A."/>
            <person name="Rodriguez-Campos S."/>
            <person name="Perreten V."/>
            <person name="Jores J."/>
            <person name="Kittl S."/>
        </authorList>
    </citation>
    <scope>NUCLEOTIDE SEQUENCE [LARGE SCALE GENOMIC DNA]</scope>
    <source>
        <strain evidence="10 11">19OD0592</strain>
    </source>
</reference>
<dbReference type="EMBL" id="CP063212">
    <property type="protein sequence ID" value="QOR46958.1"/>
    <property type="molecule type" value="Genomic_DNA"/>
</dbReference>
<dbReference type="Proteomes" id="UP000594961">
    <property type="component" value="Chromosome"/>
</dbReference>
<dbReference type="InterPro" id="IPR012340">
    <property type="entry name" value="NA-bd_OB-fold"/>
</dbReference>
<dbReference type="Pfam" id="PF00271">
    <property type="entry name" value="Helicase_C"/>
    <property type="match status" value="1"/>
</dbReference>
<evidence type="ECO:0000256" key="4">
    <source>
        <dbReference type="ARBA" id="ARBA00022806"/>
    </source>
</evidence>
<evidence type="ECO:0000256" key="1">
    <source>
        <dbReference type="ARBA" id="ARBA00022741"/>
    </source>
</evidence>